<dbReference type="PRINTS" id="PR00421">
    <property type="entry name" value="THIOREDOXIN"/>
</dbReference>
<sequence>MVIVIENKGDFDAALKNAGDKLVVVDFTAKWCGPCQMIGPIFKAMSENPKYKDVVFLKVDVDEAKDVSSACGIRCMPTFQFYKRGEKLEEFSGANKETLENMINKHK</sequence>
<evidence type="ECO:0000259" key="7">
    <source>
        <dbReference type="PROSITE" id="PS51352"/>
    </source>
</evidence>
<feature type="domain" description="Thioredoxin" evidence="7">
    <location>
        <begin position="1"/>
        <end position="107"/>
    </location>
</feature>
<keyword evidence="2 6" id="KW-1015">Disulfide bond</keyword>
<evidence type="ECO:0000256" key="5">
    <source>
        <dbReference type="PIRSR" id="PIRSR000077-1"/>
    </source>
</evidence>
<keyword evidence="3 6" id="KW-0676">Redox-active center</keyword>
<feature type="active site" description="Nucleophile" evidence="5">
    <location>
        <position position="35"/>
    </location>
</feature>
<dbReference type="EMBL" id="JAVHJS010000004">
    <property type="protein sequence ID" value="KAK2860249.1"/>
    <property type="molecule type" value="Genomic_DNA"/>
</dbReference>
<name>A0AA88NM28_TACVA</name>
<evidence type="ECO:0000256" key="2">
    <source>
        <dbReference type="ARBA" id="ARBA00023157"/>
    </source>
</evidence>
<evidence type="ECO:0000256" key="6">
    <source>
        <dbReference type="PIRSR" id="PIRSR000077-4"/>
    </source>
</evidence>
<feature type="site" description="Contributes to redox potential value" evidence="5">
    <location>
        <position position="33"/>
    </location>
</feature>
<feature type="site" description="Deprotonates C-terminal active site Cys" evidence="5">
    <location>
        <position position="26"/>
    </location>
</feature>
<accession>A0AA88NM28</accession>
<keyword evidence="1" id="KW-0702">S-nitrosylation</keyword>
<feature type="disulfide bond" description="Redox-active" evidence="6">
    <location>
        <begin position="32"/>
        <end position="35"/>
    </location>
</feature>
<feature type="active site" description="Nucleophile" evidence="5">
    <location>
        <position position="32"/>
    </location>
</feature>
<evidence type="ECO:0000313" key="9">
    <source>
        <dbReference type="Proteomes" id="UP001187315"/>
    </source>
</evidence>
<dbReference type="PANTHER" id="PTHR46115">
    <property type="entry name" value="THIOREDOXIN-LIKE PROTEIN 1"/>
    <property type="match status" value="1"/>
</dbReference>
<organism evidence="8 9">
    <name type="scientific">Tachysurus vachellii</name>
    <name type="common">Darkbarbel catfish</name>
    <name type="synonym">Pelteobagrus vachellii</name>
    <dbReference type="NCBI Taxonomy" id="175792"/>
    <lineage>
        <taxon>Eukaryota</taxon>
        <taxon>Metazoa</taxon>
        <taxon>Chordata</taxon>
        <taxon>Craniata</taxon>
        <taxon>Vertebrata</taxon>
        <taxon>Euteleostomi</taxon>
        <taxon>Actinopterygii</taxon>
        <taxon>Neopterygii</taxon>
        <taxon>Teleostei</taxon>
        <taxon>Ostariophysi</taxon>
        <taxon>Siluriformes</taxon>
        <taxon>Bagridae</taxon>
        <taxon>Tachysurus</taxon>
    </lineage>
</organism>
<dbReference type="PROSITE" id="PS51352">
    <property type="entry name" value="THIOREDOXIN_2"/>
    <property type="match status" value="1"/>
</dbReference>
<evidence type="ECO:0000256" key="1">
    <source>
        <dbReference type="ARBA" id="ARBA00022799"/>
    </source>
</evidence>
<dbReference type="FunFam" id="3.40.30.10:FF:000245">
    <property type="entry name" value="Thioredoxin"/>
    <property type="match status" value="1"/>
</dbReference>
<evidence type="ECO:0000256" key="4">
    <source>
        <dbReference type="PIRNR" id="PIRNR000077"/>
    </source>
</evidence>
<comment type="similarity">
    <text evidence="4">Belongs to the thioredoxin family.</text>
</comment>
<feature type="site" description="Contributes to redox potential value" evidence="5">
    <location>
        <position position="34"/>
    </location>
</feature>
<dbReference type="PROSITE" id="PS00194">
    <property type="entry name" value="THIOREDOXIN_1"/>
    <property type="match status" value="1"/>
</dbReference>
<dbReference type="InterPro" id="IPR013766">
    <property type="entry name" value="Thioredoxin_domain"/>
</dbReference>
<dbReference type="Pfam" id="PF00085">
    <property type="entry name" value="Thioredoxin"/>
    <property type="match status" value="1"/>
</dbReference>
<protein>
    <recommendedName>
        <fullName evidence="4">Thioredoxin</fullName>
    </recommendedName>
</protein>
<dbReference type="SUPFAM" id="SSF52833">
    <property type="entry name" value="Thioredoxin-like"/>
    <property type="match status" value="1"/>
</dbReference>
<dbReference type="AlphaFoldDB" id="A0AA88NM28"/>
<dbReference type="InterPro" id="IPR005746">
    <property type="entry name" value="Thioredoxin"/>
</dbReference>
<reference evidence="8" key="1">
    <citation type="submission" date="2023-08" db="EMBL/GenBank/DDBJ databases">
        <title>Pelteobagrus vachellii genome.</title>
        <authorList>
            <person name="Liu H."/>
        </authorList>
    </citation>
    <scope>NUCLEOTIDE SEQUENCE</scope>
    <source>
        <strain evidence="8">PRFRI_2022a</strain>
        <tissue evidence="8">Muscle</tissue>
    </source>
</reference>
<evidence type="ECO:0000256" key="3">
    <source>
        <dbReference type="ARBA" id="ARBA00023284"/>
    </source>
</evidence>
<dbReference type="PIRSF" id="PIRSF000077">
    <property type="entry name" value="Thioredoxin"/>
    <property type="match status" value="1"/>
</dbReference>
<gene>
    <name evidence="8" type="ORF">Q7C36_004415</name>
</gene>
<evidence type="ECO:0000313" key="8">
    <source>
        <dbReference type="EMBL" id="KAK2860249.1"/>
    </source>
</evidence>
<keyword evidence="9" id="KW-1185">Reference proteome</keyword>
<dbReference type="Proteomes" id="UP001187315">
    <property type="component" value="Unassembled WGS sequence"/>
</dbReference>
<dbReference type="Gene3D" id="3.40.30.10">
    <property type="entry name" value="Glutaredoxin"/>
    <property type="match status" value="1"/>
</dbReference>
<comment type="caution">
    <text evidence="8">The sequence shown here is derived from an EMBL/GenBank/DDBJ whole genome shotgun (WGS) entry which is preliminary data.</text>
</comment>
<dbReference type="InterPro" id="IPR017937">
    <property type="entry name" value="Thioredoxin_CS"/>
</dbReference>
<dbReference type="InterPro" id="IPR036249">
    <property type="entry name" value="Thioredoxin-like_sf"/>
</dbReference>
<proteinExistence type="inferred from homology"/>
<dbReference type="GO" id="GO:0015035">
    <property type="term" value="F:protein-disulfide reductase activity"/>
    <property type="evidence" value="ECO:0007669"/>
    <property type="project" value="InterPro"/>
</dbReference>
<dbReference type="CDD" id="cd02947">
    <property type="entry name" value="TRX_family"/>
    <property type="match status" value="1"/>
</dbReference>